<organism evidence="16 17">
    <name type="scientific">Bifiguratus adelaidae</name>
    <dbReference type="NCBI Taxonomy" id="1938954"/>
    <lineage>
        <taxon>Eukaryota</taxon>
        <taxon>Fungi</taxon>
        <taxon>Fungi incertae sedis</taxon>
        <taxon>Mucoromycota</taxon>
        <taxon>Mucoromycotina</taxon>
        <taxon>Endogonomycetes</taxon>
        <taxon>Endogonales</taxon>
        <taxon>Endogonales incertae sedis</taxon>
        <taxon>Bifiguratus</taxon>
    </lineage>
</organism>
<dbReference type="Gene3D" id="3.40.190.80">
    <property type="match status" value="1"/>
</dbReference>
<evidence type="ECO:0000313" key="16">
    <source>
        <dbReference type="EMBL" id="OZJ05128.1"/>
    </source>
</evidence>
<dbReference type="GO" id="GO:0000162">
    <property type="term" value="P:L-tryptophan biosynthetic process"/>
    <property type="evidence" value="ECO:0007669"/>
    <property type="project" value="UniProtKB-KW"/>
</dbReference>
<comment type="similarity">
    <text evidence="11">Belongs to the anthranilate phosphoribosyltransferase family.</text>
</comment>
<dbReference type="GO" id="GO:0004048">
    <property type="term" value="F:anthranilate phosphoribosyltransferase activity"/>
    <property type="evidence" value="ECO:0007669"/>
    <property type="project" value="UniProtKB-EC"/>
</dbReference>
<comment type="cofactor">
    <cofactor evidence="13">
        <name>Mg(2+)</name>
        <dbReference type="ChEBI" id="CHEBI:18420"/>
    </cofactor>
</comment>
<dbReference type="EMBL" id="MVBO01000022">
    <property type="protein sequence ID" value="OZJ05128.1"/>
    <property type="molecule type" value="Genomic_DNA"/>
</dbReference>
<evidence type="ECO:0000256" key="2">
    <source>
        <dbReference type="ARBA" id="ARBA00009759"/>
    </source>
</evidence>
<evidence type="ECO:0000256" key="5">
    <source>
        <dbReference type="ARBA" id="ARBA00022676"/>
    </source>
</evidence>
<dbReference type="Pfam" id="PF00459">
    <property type="entry name" value="Inositol_P"/>
    <property type="match status" value="1"/>
</dbReference>
<evidence type="ECO:0000256" key="7">
    <source>
        <dbReference type="ARBA" id="ARBA00022723"/>
    </source>
</evidence>
<dbReference type="InterPro" id="IPR033942">
    <property type="entry name" value="IMPase"/>
</dbReference>
<feature type="binding site" evidence="13">
    <location>
        <position position="637"/>
    </location>
    <ligand>
        <name>Mg(2+)</name>
        <dbReference type="ChEBI" id="CHEBI:18420"/>
        <label>1</label>
        <note>catalytic</note>
    </ligand>
</feature>
<protein>
    <recommendedName>
        <fullName evidence="12">Anthranilate phosphoribosyltransferase</fullName>
        <ecNumber evidence="3">2.4.2.18</ecNumber>
    </recommendedName>
</protein>
<sequence>MSLPTNNLRDILRKLVSHPDAFRPADAHVALNEIMNGTATPAQTAAFLVACSLQHKNAHPEILAAFGKVMREHALKIVFEPELAAQVTDIVGTGGDGHNTFNVSTTAAIVAAGAGVKMAKHGNRASSSSSGSADILEACGCKLINVTPEFVPKYLSQHNFCFLFAQMYHPSMKNVASVRKEVGIPTVFNILGPLSNPAKPRRCVVGVHSHHIGEVMVNALKLTGVQRAMVVCGTEGLDEISCAGETHVWDLKEDGTISYYTVHPARDFGLMTHPLSTVIGGEPAQNVVTLQKVLANELPDNDPILDYVLLNTAAVLVVAGKASDFRQGVSLARDSIRQGKAKEALENFTRMSEMTVPFLAGTTHSLRTENEVLSLHIRDREAMLRSAKTDIDVRLKTSLQVLTDWVHHCKDLVLKEDGKETSGVETDDPMSGGVLQSLDHLETMMAQVFSTSWIAKQEPESPIASDSNASTSQPGLFEHVSDSRDQVQVSKPCPFARYGLTLTLEYLANGRATRYMPTTKSYAILNTSRQISTDASECTYETIELLEYLQFAKETAIDAGKIIKQALDNRYSGKAEAFVLEKYDNPADLVTETDQAVEKFIKHAIETRYPAHKFIGEETFAAGAKTEYTSDPTWIVDPVDGTTNFVHGFPYVAVSIGLTVNKVPVVGVVYNPLLNELYTAAKGHGAFLNESVRLPLCHPHPSLPLKSLSDCLIATEMGADRRSEILSAKIDAIHNFSSQPGQEGKRSYVSQAKAGGAHSVRSTGSAALNMCCVAKGIIDVYWEIGCWEWDVVAAMVIVQEAGGLCLHGTRPSFDPVNIFGRKYLIIRAAKPEEQRHIAESMWDLVTDIPAPRDDVPGGFTN</sequence>
<dbReference type="HAMAP" id="MF_00211">
    <property type="entry name" value="TrpD"/>
    <property type="match status" value="1"/>
</dbReference>
<keyword evidence="7 13" id="KW-0479">Metal-binding</keyword>
<proteinExistence type="inferred from homology"/>
<keyword evidence="17" id="KW-1185">Reference proteome</keyword>
<dbReference type="FunFam" id="3.30.540.10:FF:000004">
    <property type="entry name" value="Inositol-1-monophosphatase"/>
    <property type="match status" value="1"/>
</dbReference>
<evidence type="ECO:0000259" key="14">
    <source>
        <dbReference type="Pfam" id="PF00591"/>
    </source>
</evidence>
<dbReference type="Pfam" id="PF02885">
    <property type="entry name" value="Glycos_trans_3N"/>
    <property type="match status" value="1"/>
</dbReference>
<dbReference type="CDD" id="cd01639">
    <property type="entry name" value="IMPase"/>
    <property type="match status" value="1"/>
</dbReference>
<comment type="pathway">
    <text evidence="1">Amino-acid biosynthesis; L-tryptophan biosynthesis; L-tryptophan from chorismate: step 2/5.</text>
</comment>
<dbReference type="InterPro" id="IPR000760">
    <property type="entry name" value="Inositol_monophosphatase-like"/>
</dbReference>
<dbReference type="InterPro" id="IPR035902">
    <property type="entry name" value="Nuc_phospho_transferase"/>
</dbReference>
<evidence type="ECO:0000256" key="8">
    <source>
        <dbReference type="ARBA" id="ARBA00022822"/>
    </source>
</evidence>
<feature type="domain" description="Glycosyl transferase family 3 N-terminal" evidence="15">
    <location>
        <begin position="9"/>
        <end position="74"/>
    </location>
</feature>
<feature type="binding site" evidence="13">
    <location>
        <position position="640"/>
    </location>
    <ligand>
        <name>Mg(2+)</name>
        <dbReference type="ChEBI" id="CHEBI:18420"/>
        <label>1</label>
        <note>catalytic</note>
    </ligand>
</feature>
<evidence type="ECO:0000256" key="4">
    <source>
        <dbReference type="ARBA" id="ARBA00022605"/>
    </source>
</evidence>
<feature type="domain" description="Glycosyl transferase family 3" evidence="14">
    <location>
        <begin position="86"/>
        <end position="341"/>
    </location>
</feature>
<keyword evidence="10" id="KW-0057">Aromatic amino acid biosynthesis</keyword>
<evidence type="ECO:0000256" key="12">
    <source>
        <dbReference type="ARBA" id="ARBA00071401"/>
    </source>
</evidence>
<dbReference type="NCBIfam" id="TIGR01245">
    <property type="entry name" value="trpD"/>
    <property type="match status" value="1"/>
</dbReference>
<dbReference type="InterPro" id="IPR005940">
    <property type="entry name" value="Anthranilate_Pribosyl_Tfrase"/>
</dbReference>
<keyword evidence="9 13" id="KW-0460">Magnesium</keyword>
<feature type="binding site" evidence="13">
    <location>
        <position position="617"/>
    </location>
    <ligand>
        <name>Mg(2+)</name>
        <dbReference type="ChEBI" id="CHEBI:18420"/>
        <label>1</label>
        <note>catalytic</note>
    </ligand>
</feature>
<accession>A0A261Y3I4</accession>
<dbReference type="Gene3D" id="1.20.970.10">
    <property type="entry name" value="Transferase, Pyrimidine Nucleoside Phosphorylase, Chain C"/>
    <property type="match status" value="1"/>
</dbReference>
<dbReference type="InterPro" id="IPR017459">
    <property type="entry name" value="Glycosyl_Trfase_fam3_N_dom"/>
</dbReference>
<dbReference type="GO" id="GO:0046872">
    <property type="term" value="F:metal ion binding"/>
    <property type="evidence" value="ECO:0007669"/>
    <property type="project" value="UniProtKB-KW"/>
</dbReference>
<dbReference type="FunFam" id="3.40.1030.10:FF:000002">
    <property type="entry name" value="Anthranilate phosphoribosyltransferase"/>
    <property type="match status" value="1"/>
</dbReference>
<name>A0A261Y3I4_9FUNG</name>
<dbReference type="PANTHER" id="PTHR43285">
    <property type="entry name" value="ANTHRANILATE PHOSPHORIBOSYLTRANSFERASE"/>
    <property type="match status" value="1"/>
</dbReference>
<gene>
    <name evidence="16" type="ORF">BZG36_01363</name>
</gene>
<dbReference type="SUPFAM" id="SSF56655">
    <property type="entry name" value="Carbohydrate phosphatase"/>
    <property type="match status" value="1"/>
</dbReference>
<dbReference type="InterPro" id="IPR036320">
    <property type="entry name" value="Glycosyl_Trfase_fam3_N_dom_sf"/>
</dbReference>
<dbReference type="GO" id="GO:0008934">
    <property type="term" value="F:inositol monophosphate 1-phosphatase activity"/>
    <property type="evidence" value="ECO:0007669"/>
    <property type="project" value="InterPro"/>
</dbReference>
<dbReference type="PANTHER" id="PTHR43285:SF2">
    <property type="entry name" value="ANTHRANILATE PHOSPHORIBOSYLTRANSFERASE"/>
    <property type="match status" value="1"/>
</dbReference>
<comment type="similarity">
    <text evidence="2">Belongs to the inositol monophosphatase superfamily.</text>
</comment>
<keyword evidence="5" id="KW-0328">Glycosyltransferase</keyword>
<evidence type="ECO:0000256" key="6">
    <source>
        <dbReference type="ARBA" id="ARBA00022679"/>
    </source>
</evidence>
<dbReference type="SUPFAM" id="SSF52418">
    <property type="entry name" value="Nucleoside phosphorylase/phosphoribosyltransferase catalytic domain"/>
    <property type="match status" value="1"/>
</dbReference>
<dbReference type="PROSITE" id="PS00629">
    <property type="entry name" value="IMP_1"/>
    <property type="match status" value="1"/>
</dbReference>
<reference evidence="16 17" key="1">
    <citation type="journal article" date="2017" name="Mycologia">
        <title>Bifiguratus adelaidae, gen. et sp. nov., a new member of Mucoromycotina in endophytic and soil-dwelling habitats.</title>
        <authorList>
            <person name="Torres-Cruz T.J."/>
            <person name="Billingsley Tobias T.L."/>
            <person name="Almatruk M."/>
            <person name="Hesse C."/>
            <person name="Kuske C.R."/>
            <person name="Desiro A."/>
            <person name="Benucci G.M."/>
            <person name="Bonito G."/>
            <person name="Stajich J.E."/>
            <person name="Dunlap C."/>
            <person name="Arnold A.E."/>
            <person name="Porras-Alfaro A."/>
        </authorList>
    </citation>
    <scope>NUCLEOTIDE SEQUENCE [LARGE SCALE GENOMIC DNA]</scope>
    <source>
        <strain evidence="16 17">AZ0501</strain>
    </source>
</reference>
<evidence type="ECO:0000256" key="11">
    <source>
        <dbReference type="ARBA" id="ARBA00061500"/>
    </source>
</evidence>
<comment type="caution">
    <text evidence="16">The sequence shown here is derived from an EMBL/GenBank/DDBJ whole genome shotgun (WGS) entry which is preliminary data.</text>
</comment>
<dbReference type="InterPro" id="IPR000312">
    <property type="entry name" value="Glycosyl_Trfase_fam3"/>
</dbReference>
<dbReference type="Proteomes" id="UP000242875">
    <property type="component" value="Unassembled WGS sequence"/>
</dbReference>
<evidence type="ECO:0000259" key="15">
    <source>
        <dbReference type="Pfam" id="PF02885"/>
    </source>
</evidence>
<dbReference type="OrthoDB" id="10254945at2759"/>
<dbReference type="PRINTS" id="PR00377">
    <property type="entry name" value="IMPHPHTASES"/>
</dbReference>
<evidence type="ECO:0000256" key="3">
    <source>
        <dbReference type="ARBA" id="ARBA00011948"/>
    </source>
</evidence>
<dbReference type="Gene3D" id="3.30.540.10">
    <property type="entry name" value="Fructose-1,6-Bisphosphatase, subunit A, domain 1"/>
    <property type="match status" value="1"/>
</dbReference>
<dbReference type="AlphaFoldDB" id="A0A261Y3I4"/>
<evidence type="ECO:0000256" key="10">
    <source>
        <dbReference type="ARBA" id="ARBA00023141"/>
    </source>
</evidence>
<evidence type="ECO:0000256" key="13">
    <source>
        <dbReference type="PIRSR" id="PIRSR600760-2"/>
    </source>
</evidence>
<feature type="binding site" evidence="13">
    <location>
        <position position="790"/>
    </location>
    <ligand>
        <name>Mg(2+)</name>
        <dbReference type="ChEBI" id="CHEBI:18420"/>
        <label>1</label>
        <note>catalytic</note>
    </ligand>
</feature>
<keyword evidence="8" id="KW-0822">Tryptophan biosynthesis</keyword>
<dbReference type="GO" id="GO:0005829">
    <property type="term" value="C:cytosol"/>
    <property type="evidence" value="ECO:0007669"/>
    <property type="project" value="TreeGrafter"/>
</dbReference>
<evidence type="ECO:0000256" key="9">
    <source>
        <dbReference type="ARBA" id="ARBA00022842"/>
    </source>
</evidence>
<dbReference type="Gene3D" id="3.40.1030.10">
    <property type="entry name" value="Nucleoside phosphorylase/phosphoribosyltransferase catalytic domain"/>
    <property type="match status" value="1"/>
</dbReference>
<evidence type="ECO:0000256" key="1">
    <source>
        <dbReference type="ARBA" id="ARBA00004907"/>
    </source>
</evidence>
<dbReference type="Pfam" id="PF00591">
    <property type="entry name" value="Glycos_transf_3"/>
    <property type="match status" value="1"/>
</dbReference>
<dbReference type="InterPro" id="IPR020583">
    <property type="entry name" value="Inositol_monoP_metal-BS"/>
</dbReference>
<dbReference type="SUPFAM" id="SSF47648">
    <property type="entry name" value="Nucleoside phosphorylase/phosphoribosyltransferase N-terminal domain"/>
    <property type="match status" value="1"/>
</dbReference>
<keyword evidence="6" id="KW-0808">Transferase</keyword>
<evidence type="ECO:0000313" key="17">
    <source>
        <dbReference type="Proteomes" id="UP000242875"/>
    </source>
</evidence>
<keyword evidence="4" id="KW-0028">Amino-acid biosynthesis</keyword>
<dbReference type="EC" id="2.4.2.18" evidence="3"/>